<evidence type="ECO:0000256" key="3">
    <source>
        <dbReference type="ARBA" id="ARBA00022692"/>
    </source>
</evidence>
<feature type="transmembrane region" description="Helical" evidence="9">
    <location>
        <begin position="57"/>
        <end position="76"/>
    </location>
</feature>
<dbReference type="HAMAP" id="MF_01129">
    <property type="entry name" value="PPase_energized_pump"/>
    <property type="match status" value="1"/>
</dbReference>
<evidence type="ECO:0000256" key="7">
    <source>
        <dbReference type="ARBA" id="ARBA00023065"/>
    </source>
</evidence>
<feature type="transmembrane region" description="Helical" evidence="9">
    <location>
        <begin position="391"/>
        <end position="415"/>
    </location>
</feature>
<evidence type="ECO:0000256" key="8">
    <source>
        <dbReference type="ARBA" id="ARBA00023136"/>
    </source>
</evidence>
<dbReference type="RefSeq" id="WP_182512666.1">
    <property type="nucleotide sequence ID" value="NZ_JACJIQ010000005.1"/>
</dbReference>
<feature type="transmembrane region" description="Helical" evidence="9">
    <location>
        <begin position="6"/>
        <end position="26"/>
    </location>
</feature>
<dbReference type="AlphaFoldDB" id="A0A839GN66"/>
<keyword evidence="8 9" id="KW-0472">Membrane</keyword>
<keyword evidence="4 9" id="KW-0460">Magnesium</keyword>
<feature type="transmembrane region" description="Helical" evidence="9">
    <location>
        <begin position="126"/>
        <end position="157"/>
    </location>
</feature>
<feature type="transmembrane region" description="Helical" evidence="9">
    <location>
        <begin position="308"/>
        <end position="327"/>
    </location>
</feature>
<evidence type="ECO:0000256" key="5">
    <source>
        <dbReference type="ARBA" id="ARBA00022967"/>
    </source>
</evidence>
<reference evidence="10 11" key="1">
    <citation type="submission" date="2020-08" db="EMBL/GenBank/DDBJ databases">
        <title>Genomic Encyclopedia of Type Strains, Phase IV (KMG-IV): sequencing the most valuable type-strain genomes for metagenomic binning, comparative biology and taxonomic classification.</title>
        <authorList>
            <person name="Goeker M."/>
        </authorList>
    </citation>
    <scope>NUCLEOTIDE SEQUENCE [LARGE SCALE GENOMIC DNA]</scope>
    <source>
        <strain evidence="10 11">DSM 29854</strain>
    </source>
</reference>
<dbReference type="GO" id="GO:0004427">
    <property type="term" value="F:inorganic diphosphate phosphatase activity"/>
    <property type="evidence" value="ECO:0007669"/>
    <property type="project" value="UniProtKB-UniRule"/>
</dbReference>
<dbReference type="EC" id="7.2.3.1" evidence="9"/>
<comment type="caution">
    <text evidence="10">The sequence shown here is derived from an EMBL/GenBank/DDBJ whole genome shotgun (WGS) entry which is preliminary data.</text>
</comment>
<name>A0A839GN66_9BACT</name>
<dbReference type="Pfam" id="PF03030">
    <property type="entry name" value="H_PPase"/>
    <property type="match status" value="1"/>
</dbReference>
<dbReference type="InterPro" id="IPR004131">
    <property type="entry name" value="PPase-energised_H-pump"/>
</dbReference>
<keyword evidence="6 9" id="KW-1133">Transmembrane helix</keyword>
<comment type="subunit">
    <text evidence="9">Homodimer.</text>
</comment>
<feature type="transmembrane region" description="Helical" evidence="9">
    <location>
        <begin position="347"/>
        <end position="370"/>
    </location>
</feature>
<dbReference type="NCBIfam" id="TIGR01104">
    <property type="entry name" value="V_PPase"/>
    <property type="match status" value="1"/>
</dbReference>
<sequence>MQTILYAIPAFGLVALLYTAIKSAWVTKQDAGDEKMSTIARYIAEGAMAFLKAEYKVLTYFAIIASIFLFYLGYVGEKSSPIIVGAFLIGCIFSALAGFIGMRIATKANVRTAQAAKTSLSRALNVSFTGGAVMGMGVAGLAVLGLGSLFIAFYYWFVQRSGASASSEEMEIALEVLTGFSLGAESIALFARVGGGIYTKAADVGADLVGKVEAGIPEDDPRNPATIADNVGDNVGDVAGMGADLFGSYVATILATMVLGREITVTDNFGGLSPIILPMLIAGLGIIFSMIGTLFVRVSEGGNVQAALNMGNWSSVALTAIASYFVIDWLMPETLNLRGYEFTSMGIFWAVIIGLIVGTLISIITEYYTAMGKKPVMSIVQQSSTGAATNIISGLSVGMMSTALPIIVLAAGIVFSYSVAGLYGVAIAAAGMMATTAMQLAIDAFGPIADNAGGIAEMSELPKEVRERTDILDAVGNTTAATGKGFAIASAALTSLALFAAFVGISGISTIDLYKAPVLAGLFIGGMIPFVFSALAISAVGRAAMAMVQEVRRQFREIPGIMEGTGKPEYDKCVAISTKAAIREMMLPGAIALIVPLLVGFGLKGVFEEVSSAEILGGVLAGVTVAGVLMAIFQSNAGGAWDNAKKSFEKGVMINGVMEYKGSEPHKASVTGDTVGDPFKDTSGPSMNILIKLMSIVSLVIAPHIAVRETPPPAPETRPDLEGAIQRVEKAAPAATAQYPVPAKQVN</sequence>
<evidence type="ECO:0000313" key="10">
    <source>
        <dbReference type="EMBL" id="MBA9076995.1"/>
    </source>
</evidence>
<dbReference type="NCBIfam" id="NF001960">
    <property type="entry name" value="PRK00733.3-5"/>
    <property type="match status" value="1"/>
</dbReference>
<gene>
    <name evidence="9" type="primary">hppA</name>
    <name evidence="10" type="ORF">FHS90_001703</name>
</gene>
<feature type="transmembrane region" description="Helical" evidence="9">
    <location>
        <begin position="421"/>
        <end position="442"/>
    </location>
</feature>
<keyword evidence="3 9" id="KW-0812">Transmembrane</keyword>
<keyword evidence="9" id="KW-0630">Potassium</keyword>
<evidence type="ECO:0000256" key="6">
    <source>
        <dbReference type="ARBA" id="ARBA00022989"/>
    </source>
</evidence>
<evidence type="ECO:0000313" key="11">
    <source>
        <dbReference type="Proteomes" id="UP000563094"/>
    </source>
</evidence>
<evidence type="ECO:0000256" key="1">
    <source>
        <dbReference type="ARBA" id="ARBA00004127"/>
    </source>
</evidence>
<comment type="activity regulation">
    <text evidence="9">Requires K(+) for maximal activity.</text>
</comment>
<dbReference type="GO" id="GO:0030955">
    <property type="term" value="F:potassium ion binding"/>
    <property type="evidence" value="ECO:0007669"/>
    <property type="project" value="UniProtKB-UniRule"/>
</dbReference>
<accession>A0A839GN66</accession>
<dbReference type="EMBL" id="JACJIQ010000005">
    <property type="protein sequence ID" value="MBA9076995.1"/>
    <property type="molecule type" value="Genomic_DNA"/>
</dbReference>
<keyword evidence="5 9" id="KW-1278">Translocase</keyword>
<dbReference type="GO" id="GO:0012505">
    <property type="term" value="C:endomembrane system"/>
    <property type="evidence" value="ECO:0007669"/>
    <property type="project" value="UniProtKB-SubCell"/>
</dbReference>
<keyword evidence="9" id="KW-0739">Sodium transport</keyword>
<comment type="caution">
    <text evidence="9">Lacks conserved residue(s) required for the propagation of feature annotation.</text>
</comment>
<feature type="transmembrane region" description="Helical" evidence="9">
    <location>
        <begin position="585"/>
        <end position="603"/>
    </location>
</feature>
<keyword evidence="10" id="KW-0378">Hydrolase</keyword>
<dbReference type="GO" id="GO:0005886">
    <property type="term" value="C:plasma membrane"/>
    <property type="evidence" value="ECO:0007669"/>
    <property type="project" value="UniProtKB-SubCell"/>
</dbReference>
<feature type="transmembrane region" description="Helical" evidence="9">
    <location>
        <begin position="275"/>
        <end position="296"/>
    </location>
</feature>
<keyword evidence="9" id="KW-1003">Cell membrane</keyword>
<protein>
    <recommendedName>
        <fullName evidence="9">Putative K(+)-stimulated pyrophosphate-energized sodium pump</fullName>
        <ecNumber evidence="9">7.2.3.1</ecNumber>
    </recommendedName>
    <alternativeName>
        <fullName evidence="9">Membrane-bound sodium-translocating pyrophosphatase</fullName>
    </alternativeName>
    <alternativeName>
        <fullName evidence="9">Pyrophosphate-energized inorganic pyrophosphatase</fullName>
        <shortName evidence="9">Na(+)-PPase</shortName>
    </alternativeName>
</protein>
<dbReference type="NCBIfam" id="NF001955">
    <property type="entry name" value="PRK00733.2-4"/>
    <property type="match status" value="1"/>
</dbReference>
<dbReference type="PANTHER" id="PTHR31998">
    <property type="entry name" value="K(+)-INSENSITIVE PYROPHOSPHATE-ENERGIZED PROTON PUMP"/>
    <property type="match status" value="1"/>
</dbReference>
<comment type="similarity">
    <text evidence="9">Belongs to the H(+)-translocating pyrophosphatase (TC 3.A.10) family. K(+)-stimulated subfamily.</text>
</comment>
<evidence type="ECO:0000256" key="9">
    <source>
        <dbReference type="HAMAP-Rule" id="MF_01129"/>
    </source>
</evidence>
<comment type="cofactor">
    <cofactor evidence="9">
        <name>Mg(2+)</name>
        <dbReference type="ChEBI" id="CHEBI:18420"/>
    </cofactor>
</comment>
<keyword evidence="9" id="KW-0915">Sodium</keyword>
<comment type="catalytic activity">
    <reaction evidence="9">
        <text>Na(+)(in) + diphosphate + H2O = Na(+)(out) + 2 phosphate + H(+)</text>
        <dbReference type="Rhea" id="RHEA:57884"/>
        <dbReference type="ChEBI" id="CHEBI:15377"/>
        <dbReference type="ChEBI" id="CHEBI:15378"/>
        <dbReference type="ChEBI" id="CHEBI:29101"/>
        <dbReference type="ChEBI" id="CHEBI:33019"/>
        <dbReference type="ChEBI" id="CHEBI:43474"/>
        <dbReference type="EC" id="7.2.3.1"/>
    </reaction>
</comment>
<feature type="transmembrane region" description="Helical" evidence="9">
    <location>
        <begin position="486"/>
        <end position="508"/>
    </location>
</feature>
<evidence type="ECO:0000256" key="2">
    <source>
        <dbReference type="ARBA" id="ARBA00022448"/>
    </source>
</evidence>
<dbReference type="GO" id="GO:0009678">
    <property type="term" value="F:diphosphate hydrolysis-driven proton transmembrane transporter activity"/>
    <property type="evidence" value="ECO:0007669"/>
    <property type="project" value="UniProtKB-UniRule"/>
</dbReference>
<evidence type="ECO:0000256" key="4">
    <source>
        <dbReference type="ARBA" id="ARBA00022842"/>
    </source>
</evidence>
<proteinExistence type="inferred from homology"/>
<keyword evidence="7 9" id="KW-0406">Ion transport</keyword>
<dbReference type="PIRSF" id="PIRSF001265">
    <property type="entry name" value="H+-PPase"/>
    <property type="match status" value="1"/>
</dbReference>
<dbReference type="Proteomes" id="UP000563094">
    <property type="component" value="Unassembled WGS sequence"/>
</dbReference>
<organism evidence="10 11">
    <name type="scientific">Rufibacter quisquiliarum</name>
    <dbReference type="NCBI Taxonomy" id="1549639"/>
    <lineage>
        <taxon>Bacteria</taxon>
        <taxon>Pseudomonadati</taxon>
        <taxon>Bacteroidota</taxon>
        <taxon>Cytophagia</taxon>
        <taxon>Cytophagales</taxon>
        <taxon>Hymenobacteraceae</taxon>
        <taxon>Rufibacter</taxon>
    </lineage>
</organism>
<dbReference type="GO" id="GO:0006814">
    <property type="term" value="P:sodium ion transport"/>
    <property type="evidence" value="ECO:0007669"/>
    <property type="project" value="UniProtKB-UniRule"/>
</dbReference>
<feature type="site" description="Determinant of potassium dependence" evidence="9">
    <location>
        <position position="480"/>
    </location>
</feature>
<comment type="subcellular location">
    <subcellularLocation>
        <location evidence="9">Cell membrane</location>
        <topology evidence="9">Multi-pass membrane protein</topology>
    </subcellularLocation>
    <subcellularLocation>
        <location evidence="1">Endomembrane system</location>
        <topology evidence="1">Multi-pass membrane protein</topology>
    </subcellularLocation>
</comment>
<dbReference type="GO" id="GO:0000287">
    <property type="term" value="F:magnesium ion binding"/>
    <property type="evidence" value="ECO:0007669"/>
    <property type="project" value="UniProtKB-UniRule"/>
</dbReference>
<keyword evidence="11" id="KW-1185">Reference proteome</keyword>
<keyword evidence="2 9" id="KW-0813">Transport</keyword>
<comment type="function">
    <text evidence="9">Sodium pump that utilizes the energy of pyrophosphate hydrolysis as the driving force for Na(+) movement across the membrane.</text>
</comment>
<feature type="transmembrane region" description="Helical" evidence="9">
    <location>
        <begin position="520"/>
        <end position="544"/>
    </location>
</feature>
<feature type="transmembrane region" description="Helical" evidence="9">
    <location>
        <begin position="82"/>
        <end position="105"/>
    </location>
</feature>
<feature type="transmembrane region" description="Helical" evidence="9">
    <location>
        <begin position="615"/>
        <end position="633"/>
    </location>
</feature>